<keyword evidence="2" id="KW-1185">Reference proteome</keyword>
<gene>
    <name evidence="1" type="ORF">G6048_33630</name>
</gene>
<evidence type="ECO:0000313" key="2">
    <source>
        <dbReference type="Proteomes" id="UP001518140"/>
    </source>
</evidence>
<comment type="caution">
    <text evidence="1">The sequence shown here is derived from an EMBL/GenBank/DDBJ whole genome shotgun (WGS) entry which is preliminary data.</text>
</comment>
<dbReference type="RefSeq" id="WP_165343377.1">
    <property type="nucleotide sequence ID" value="NZ_JAAKZX010000147.1"/>
</dbReference>
<dbReference type="EMBL" id="JAAKZX010000147">
    <property type="protein sequence ID" value="NGO46852.1"/>
    <property type="molecule type" value="Genomic_DNA"/>
</dbReference>
<evidence type="ECO:0000313" key="1">
    <source>
        <dbReference type="EMBL" id="NGO46852.1"/>
    </source>
</evidence>
<accession>A0ABX0DZS2</accession>
<evidence type="ECO:0008006" key="3">
    <source>
        <dbReference type="Google" id="ProtNLM"/>
    </source>
</evidence>
<proteinExistence type="predicted"/>
<dbReference type="Proteomes" id="UP001518140">
    <property type="component" value="Unassembled WGS sequence"/>
</dbReference>
<sequence length="301" mass="33166">MGELRSLAVGGVLLTVWALEAGWARDALSRRLGAEGWVKIYQGAWAVPGARVDLRMRLFARQAAVPRLVVSHRSAAALWRIEVLRDEVVEFTDPAAVARHRGVRVHRLAVPSQDIQVRQGLRVTGVPRTLADLLRGGPRDEALIAVDSALTRRTVRGIRRGPLAQLGAIEDALDAPLLGASRARRWLALADPLCGSPAETVARLRMRDAGLYPESQVTLVTPNGRICRPDFLFRAAGLVVEIEGYAYHGSRDAHRRDIDRFNEVALCPEVRAILRFTAEDVSHHPDRMIARIRNALAHLGS</sequence>
<reference evidence="1 2" key="1">
    <citation type="submission" date="2020-02" db="EMBL/GenBank/DDBJ databases">
        <title>Whole-genome analyses of novel actinobacteria.</title>
        <authorList>
            <person name="Sahin N."/>
            <person name="Tokatli A."/>
        </authorList>
    </citation>
    <scope>NUCLEOTIDE SEQUENCE [LARGE SCALE GENOMIC DNA]</scope>
    <source>
        <strain evidence="1 2">YC419</strain>
    </source>
</reference>
<name>A0ABX0DZS2_9ACTN</name>
<organism evidence="1 2">
    <name type="scientific">Streptomyces ureilyticus</name>
    <dbReference type="NCBI Taxonomy" id="1775131"/>
    <lineage>
        <taxon>Bacteria</taxon>
        <taxon>Bacillati</taxon>
        <taxon>Actinomycetota</taxon>
        <taxon>Actinomycetes</taxon>
        <taxon>Kitasatosporales</taxon>
        <taxon>Streptomycetaceae</taxon>
        <taxon>Streptomyces</taxon>
    </lineage>
</organism>
<protein>
    <recommendedName>
        <fullName evidence="3">DUF559 domain-containing protein</fullName>
    </recommendedName>
</protein>